<reference evidence="9" key="1">
    <citation type="submission" date="2022-07" db="EMBL/GenBank/DDBJ databases">
        <title>Phylogenomic reconstructions and comparative analyses of Kickxellomycotina fungi.</title>
        <authorList>
            <person name="Reynolds N.K."/>
            <person name="Stajich J.E."/>
            <person name="Barry K."/>
            <person name="Grigoriev I.V."/>
            <person name="Crous P."/>
            <person name="Smith M.E."/>
        </authorList>
    </citation>
    <scope>NUCLEOTIDE SEQUENCE</scope>
    <source>
        <strain evidence="9">NRRL 1565</strain>
    </source>
</reference>
<sequence length="453" mass="49852">QQPSRSGNEPLFKSVAQKSSQSSLRSQSSREQQQQQMLPPRNPAIVDRPPSSLGQHQAVDRQARPTPLPVQSNGKSNTSNSRIGGMGTASAMPIPVSKGKEVAPIEDRYNGSEQPQSESTESGKWGLSSMLSMLSPSSWKSQNNSMVAEATSSSMPVGGYEMPETPSATGVREQVVSPYDIHSPQNPYRPRPEHGGNAGQLMMPTYQDMSVPLRRSSGRPSDQSHASSDRKDSFSSATDSVAVATQPSLREPQHQRLIQVTEDGRVSGVSSFRSSFFSDDEGGTIKSTNAAKRPSLGMARTQSTPDLPKQMQDQGALTTPQQGLRRKGSSRSDEYTSIIPAGSDSPPEVESEYSDEYSDDEFSPAPKRKKNDFTIPRWATTPELLKRLELQARVNPDRIFGRVRPLRVNEIFNRPESDESRRRPRNSSMIWHGSDALTADDELAYIRNMGFDQ</sequence>
<feature type="compositionally biased region" description="Low complexity" evidence="7">
    <location>
        <begin position="14"/>
        <end position="36"/>
    </location>
</feature>
<gene>
    <name evidence="9" type="ORF">H4R20_005759</name>
</gene>
<evidence type="ECO:0000256" key="4">
    <source>
        <dbReference type="ARBA" id="ARBA00022490"/>
    </source>
</evidence>
<evidence type="ECO:0000256" key="2">
    <source>
        <dbReference type="ARBA" id="ARBA00004186"/>
    </source>
</evidence>
<dbReference type="InterPro" id="IPR005635">
    <property type="entry name" value="Inner_centromere_prot_ARK-bd"/>
</dbReference>
<comment type="subcellular location">
    <subcellularLocation>
        <location evidence="2">Cytoplasm</location>
        <location evidence="2">Cytoskeleton</location>
        <location evidence="2">Spindle</location>
    </subcellularLocation>
    <subcellularLocation>
        <location evidence="1">Nucleus</location>
    </subcellularLocation>
</comment>
<keyword evidence="5" id="KW-0206">Cytoskeleton</keyword>
<feature type="compositionally biased region" description="Basic and acidic residues" evidence="7">
    <location>
        <begin position="98"/>
        <end position="110"/>
    </location>
</feature>
<keyword evidence="10" id="KW-1185">Reference proteome</keyword>
<keyword evidence="4" id="KW-0963">Cytoplasm</keyword>
<feature type="compositionally biased region" description="Polar residues" evidence="7">
    <location>
        <begin position="111"/>
        <end position="120"/>
    </location>
</feature>
<comment type="caution">
    <text evidence="9">The sequence shown here is derived from an EMBL/GenBank/DDBJ whole genome shotgun (WGS) entry which is preliminary data.</text>
</comment>
<name>A0A9W8HR36_9FUNG</name>
<dbReference type="AlphaFoldDB" id="A0A9W8HR36"/>
<accession>A0A9W8HR36</accession>
<dbReference type="GO" id="GO:0005634">
    <property type="term" value="C:nucleus"/>
    <property type="evidence" value="ECO:0007669"/>
    <property type="project" value="UniProtKB-SubCell"/>
</dbReference>
<proteinExistence type="inferred from homology"/>
<feature type="domain" description="Inner centromere protein ARK-binding" evidence="8">
    <location>
        <begin position="350"/>
        <end position="412"/>
    </location>
</feature>
<dbReference type="Proteomes" id="UP001140094">
    <property type="component" value="Unassembled WGS sequence"/>
</dbReference>
<feature type="compositionally biased region" description="Acidic residues" evidence="7">
    <location>
        <begin position="347"/>
        <end position="362"/>
    </location>
</feature>
<evidence type="ECO:0000256" key="6">
    <source>
        <dbReference type="ARBA" id="ARBA00023242"/>
    </source>
</evidence>
<dbReference type="EMBL" id="JANBUO010002085">
    <property type="protein sequence ID" value="KAJ2795783.1"/>
    <property type="molecule type" value="Genomic_DNA"/>
</dbReference>
<evidence type="ECO:0000259" key="8">
    <source>
        <dbReference type="Pfam" id="PF03941"/>
    </source>
</evidence>
<feature type="compositionally biased region" description="Polar residues" evidence="7">
    <location>
        <begin position="69"/>
        <end position="82"/>
    </location>
</feature>
<feature type="region of interest" description="Disordered" evidence="7">
    <location>
        <begin position="1"/>
        <end position="371"/>
    </location>
</feature>
<keyword evidence="6" id="KW-0539">Nucleus</keyword>
<comment type="similarity">
    <text evidence="3">Belongs to the INCENP family.</text>
</comment>
<feature type="non-terminal residue" evidence="9">
    <location>
        <position position="1"/>
    </location>
</feature>
<feature type="compositionally biased region" description="Polar residues" evidence="7">
    <location>
        <begin position="234"/>
        <end position="248"/>
    </location>
</feature>
<evidence type="ECO:0000313" key="9">
    <source>
        <dbReference type="EMBL" id="KAJ2795783.1"/>
    </source>
</evidence>
<feature type="compositionally biased region" description="Polar residues" evidence="7">
    <location>
        <begin position="300"/>
        <end position="322"/>
    </location>
</feature>
<protein>
    <recommendedName>
        <fullName evidence="8">Inner centromere protein ARK-binding domain-containing protein</fullName>
    </recommendedName>
</protein>
<feature type="compositionally biased region" description="Low complexity" evidence="7">
    <location>
        <begin position="122"/>
        <end position="141"/>
    </location>
</feature>
<feature type="compositionally biased region" description="Polar residues" evidence="7">
    <location>
        <begin position="142"/>
        <end position="155"/>
    </location>
</feature>
<organism evidence="9 10">
    <name type="scientific">Coemansia guatemalensis</name>
    <dbReference type="NCBI Taxonomy" id="2761395"/>
    <lineage>
        <taxon>Eukaryota</taxon>
        <taxon>Fungi</taxon>
        <taxon>Fungi incertae sedis</taxon>
        <taxon>Zoopagomycota</taxon>
        <taxon>Kickxellomycotina</taxon>
        <taxon>Kickxellomycetes</taxon>
        <taxon>Kickxellales</taxon>
        <taxon>Kickxellaceae</taxon>
        <taxon>Coemansia</taxon>
    </lineage>
</organism>
<dbReference type="GO" id="GO:0005819">
    <property type="term" value="C:spindle"/>
    <property type="evidence" value="ECO:0007669"/>
    <property type="project" value="UniProtKB-SubCell"/>
</dbReference>
<evidence type="ECO:0000313" key="10">
    <source>
        <dbReference type="Proteomes" id="UP001140094"/>
    </source>
</evidence>
<evidence type="ECO:0000256" key="1">
    <source>
        <dbReference type="ARBA" id="ARBA00004123"/>
    </source>
</evidence>
<dbReference type="Pfam" id="PF03941">
    <property type="entry name" value="INCENP_ARK-bind"/>
    <property type="match status" value="1"/>
</dbReference>
<dbReference type="OrthoDB" id="6123at2759"/>
<evidence type="ECO:0000256" key="7">
    <source>
        <dbReference type="SAM" id="MobiDB-lite"/>
    </source>
</evidence>
<evidence type="ECO:0000256" key="5">
    <source>
        <dbReference type="ARBA" id="ARBA00023212"/>
    </source>
</evidence>
<evidence type="ECO:0000256" key="3">
    <source>
        <dbReference type="ARBA" id="ARBA00010042"/>
    </source>
</evidence>
<feature type="compositionally biased region" description="Low complexity" evidence="7">
    <location>
        <begin position="266"/>
        <end position="277"/>
    </location>
</feature>